<feature type="signal peptide" evidence="2">
    <location>
        <begin position="1"/>
        <end position="27"/>
    </location>
</feature>
<evidence type="ECO:0000256" key="1">
    <source>
        <dbReference type="ARBA" id="ARBA00008814"/>
    </source>
</evidence>
<dbReference type="InterPro" id="IPR002491">
    <property type="entry name" value="ABC_transptr_periplasmic_BD"/>
</dbReference>
<protein>
    <submittedName>
        <fullName evidence="4">Putative F420-0 ABC transporter substrate-binding protein</fullName>
    </submittedName>
</protein>
<dbReference type="PROSITE" id="PS50983">
    <property type="entry name" value="FE_B12_PBP"/>
    <property type="match status" value="1"/>
</dbReference>
<dbReference type="InterPro" id="IPR022287">
    <property type="entry name" value="ABC_trnsptr_F420-0_sub-bd_pred"/>
</dbReference>
<dbReference type="PROSITE" id="PS51257">
    <property type="entry name" value="PROKAR_LIPOPROTEIN"/>
    <property type="match status" value="1"/>
</dbReference>
<comment type="similarity">
    <text evidence="1">Belongs to the bacterial solute-binding protein 8 family.</text>
</comment>
<keyword evidence="5" id="KW-1185">Reference proteome</keyword>
<dbReference type="OrthoDB" id="9797850at2"/>
<keyword evidence="2" id="KW-0732">Signal</keyword>
<accession>A0A4R5TU12</accession>
<evidence type="ECO:0000256" key="2">
    <source>
        <dbReference type="SAM" id="SignalP"/>
    </source>
</evidence>
<feature type="domain" description="Fe/B12 periplasmic-binding" evidence="3">
    <location>
        <begin position="62"/>
        <end position="333"/>
    </location>
</feature>
<gene>
    <name evidence="4" type="ORF">E2F48_11730</name>
</gene>
<dbReference type="InterPro" id="IPR050902">
    <property type="entry name" value="ABC_Transporter_SBP"/>
</dbReference>
<proteinExistence type="inferred from homology"/>
<dbReference type="EMBL" id="SMTK01000004">
    <property type="protein sequence ID" value="TDK24501.1"/>
    <property type="molecule type" value="Genomic_DNA"/>
</dbReference>
<dbReference type="AlphaFoldDB" id="A0A4R5TU12"/>
<organism evidence="4 5">
    <name type="scientific">Arthrobacter crusticola</name>
    <dbReference type="NCBI Taxonomy" id="2547960"/>
    <lineage>
        <taxon>Bacteria</taxon>
        <taxon>Bacillati</taxon>
        <taxon>Actinomycetota</taxon>
        <taxon>Actinomycetes</taxon>
        <taxon>Micrococcales</taxon>
        <taxon>Micrococcaceae</taxon>
        <taxon>Arthrobacter</taxon>
    </lineage>
</organism>
<evidence type="ECO:0000313" key="5">
    <source>
        <dbReference type="Proteomes" id="UP000295411"/>
    </source>
</evidence>
<dbReference type="Proteomes" id="UP000295411">
    <property type="component" value="Unassembled WGS sequence"/>
</dbReference>
<evidence type="ECO:0000313" key="4">
    <source>
        <dbReference type="EMBL" id="TDK24501.1"/>
    </source>
</evidence>
<dbReference type="NCBIfam" id="TIGR03868">
    <property type="entry name" value="F420-O_ABCperi"/>
    <property type="match status" value="1"/>
</dbReference>
<dbReference type="PANTHER" id="PTHR30535:SF7">
    <property type="entry name" value="IRON(III) DICITRATE-BINDING PROTEIN"/>
    <property type="match status" value="1"/>
</dbReference>
<comment type="caution">
    <text evidence="4">The sequence shown here is derived from an EMBL/GenBank/DDBJ whole genome shotgun (WGS) entry which is preliminary data.</text>
</comment>
<dbReference type="Pfam" id="PF01497">
    <property type="entry name" value="Peripla_BP_2"/>
    <property type="match status" value="1"/>
</dbReference>
<dbReference type="Gene3D" id="3.40.50.1980">
    <property type="entry name" value="Nitrogenase molybdenum iron protein domain"/>
    <property type="match status" value="2"/>
</dbReference>
<name>A0A4R5TU12_9MICC</name>
<reference evidence="4 5" key="1">
    <citation type="submission" date="2019-03" db="EMBL/GenBank/DDBJ databases">
        <title>Arthrobacter sp. nov., an bacterium isolated from biocrust in Mu Us Desert.</title>
        <authorList>
            <person name="Lixiong L."/>
        </authorList>
    </citation>
    <scope>NUCLEOTIDE SEQUENCE [LARGE SCALE GENOMIC DNA]</scope>
    <source>
        <strain evidence="4 5">SLN-3</strain>
    </source>
</reference>
<sequence length="333" mass="34619">MFSTPRYLATAGALILLAAGCAGPSSTATSPVEPPGGPAAAGYPVTIDNCGTQVTFEAAPERVVTIKSTATEMLLSLGLGRTIVGSAFADGPLPDAYADARIPVLSDQLPGTEATLALEPDLVYGGWESNFSAEGAGDRASLEALDVRTYVSPAACKAEGYKPDPLTFDSIFDDITEVGRIFGVEARADLVVSREADKLAAVTPDGSGLSALWYSSGEKTPYVGAGTGAPQLLMETVGLRNVAADIDDSWSAMSWEAVAAADPDVIVLVDAAWNTAQQKIEHLTANPATAQLRAVRESRYLTVPFAGSEAGVRSVDTALSLEDQLRQLDPLDP</sequence>
<dbReference type="RefSeq" id="WP_133404179.1">
    <property type="nucleotide sequence ID" value="NZ_SMTK01000004.1"/>
</dbReference>
<evidence type="ECO:0000259" key="3">
    <source>
        <dbReference type="PROSITE" id="PS50983"/>
    </source>
</evidence>
<feature type="chain" id="PRO_5020325363" evidence="2">
    <location>
        <begin position="28"/>
        <end position="333"/>
    </location>
</feature>
<dbReference type="SUPFAM" id="SSF53807">
    <property type="entry name" value="Helical backbone' metal receptor"/>
    <property type="match status" value="1"/>
</dbReference>
<dbReference type="PANTHER" id="PTHR30535">
    <property type="entry name" value="VITAMIN B12-BINDING PROTEIN"/>
    <property type="match status" value="1"/>
</dbReference>